<dbReference type="OMA" id="HRRTFHE"/>
<reference evidence="2" key="1">
    <citation type="submission" date="2011-10" db="EMBL/GenBank/DDBJ databases">
        <authorList>
            <consortium name="Soft-shell Turtle Genome Consortium"/>
        </authorList>
    </citation>
    <scope>NUCLEOTIDE SEQUENCE [LARGE SCALE GENOMIC DNA]</scope>
    <source>
        <strain evidence="2">Daiwa-1</strain>
    </source>
</reference>
<accession>K7FJ51</accession>
<dbReference type="EMBL" id="AGCU01063311">
    <property type="status" value="NOT_ANNOTATED_CDS"/>
    <property type="molecule type" value="Genomic_DNA"/>
</dbReference>
<dbReference type="GeneTree" id="ENSGT00940000163250"/>
<protein>
    <recommendedName>
        <fullName evidence="3">DDE Tnp4 domain-containing protein</fullName>
    </recommendedName>
</protein>
<dbReference type="Proteomes" id="UP000007267">
    <property type="component" value="Unassembled WGS sequence"/>
</dbReference>
<dbReference type="AlphaFoldDB" id="K7FJ51"/>
<reference evidence="1" key="4">
    <citation type="submission" date="2025-09" db="UniProtKB">
        <authorList>
            <consortium name="Ensembl"/>
        </authorList>
    </citation>
    <scope>IDENTIFICATION</scope>
</reference>
<dbReference type="InterPro" id="IPR045249">
    <property type="entry name" value="HARBI1-like"/>
</dbReference>
<keyword evidence="2" id="KW-1185">Reference proteome</keyword>
<evidence type="ECO:0008006" key="3">
    <source>
        <dbReference type="Google" id="ProtNLM"/>
    </source>
</evidence>
<dbReference type="STRING" id="13735.ENSPSIP00000008061"/>
<reference evidence="2" key="2">
    <citation type="journal article" date="2013" name="Nat. Genet.">
        <title>The draft genomes of soft-shell turtle and green sea turtle yield insights into the development and evolution of the turtle-specific body plan.</title>
        <authorList>
            <person name="Wang Z."/>
            <person name="Pascual-Anaya J."/>
            <person name="Zadissa A."/>
            <person name="Li W."/>
            <person name="Niimura Y."/>
            <person name="Huang Z."/>
            <person name="Li C."/>
            <person name="White S."/>
            <person name="Xiong Z."/>
            <person name="Fang D."/>
            <person name="Wang B."/>
            <person name="Ming Y."/>
            <person name="Chen Y."/>
            <person name="Zheng Y."/>
            <person name="Kuraku S."/>
            <person name="Pignatelli M."/>
            <person name="Herrero J."/>
            <person name="Beal K."/>
            <person name="Nozawa M."/>
            <person name="Li Q."/>
            <person name="Wang J."/>
            <person name="Zhang H."/>
            <person name="Yu L."/>
            <person name="Shigenobu S."/>
            <person name="Wang J."/>
            <person name="Liu J."/>
            <person name="Flicek P."/>
            <person name="Searle S."/>
            <person name="Wang J."/>
            <person name="Kuratani S."/>
            <person name="Yin Y."/>
            <person name="Aken B."/>
            <person name="Zhang G."/>
            <person name="Irie N."/>
        </authorList>
    </citation>
    <scope>NUCLEOTIDE SEQUENCE [LARGE SCALE GENOMIC DNA]</scope>
    <source>
        <strain evidence="2">Daiwa-1</strain>
    </source>
</reference>
<dbReference type="HOGENOM" id="CLU_018552_7_1_1"/>
<sequence>MHRRTFHELCTWLTPVLQRQDTHLRPTIPVEKRVMIALWKLATLDSYRSMGNQFGVGRSTVRQVVRAINDVLLQRIIHPRDLDTAIAGFTSLGFLNCGGAIDGTYIPIRVPEHQTAQFINRKGYCSVVLQALVDHQGRFMWGSLARPMTPESSGTQVCVTGWR</sequence>
<proteinExistence type="predicted"/>
<dbReference type="PANTHER" id="PTHR22930">
    <property type="match status" value="1"/>
</dbReference>
<dbReference type="eggNOG" id="KOG4585">
    <property type="taxonomic scope" value="Eukaryota"/>
</dbReference>
<dbReference type="PANTHER" id="PTHR22930:SF85">
    <property type="entry name" value="GH03217P-RELATED"/>
    <property type="match status" value="1"/>
</dbReference>
<evidence type="ECO:0000313" key="2">
    <source>
        <dbReference type="Proteomes" id="UP000007267"/>
    </source>
</evidence>
<organism evidence="1 2">
    <name type="scientific">Pelodiscus sinensis</name>
    <name type="common">Chinese softshell turtle</name>
    <name type="synonym">Trionyx sinensis</name>
    <dbReference type="NCBI Taxonomy" id="13735"/>
    <lineage>
        <taxon>Eukaryota</taxon>
        <taxon>Metazoa</taxon>
        <taxon>Chordata</taxon>
        <taxon>Craniata</taxon>
        <taxon>Vertebrata</taxon>
        <taxon>Euteleostomi</taxon>
        <taxon>Archelosauria</taxon>
        <taxon>Testudinata</taxon>
        <taxon>Testudines</taxon>
        <taxon>Cryptodira</taxon>
        <taxon>Trionychia</taxon>
        <taxon>Trionychidae</taxon>
        <taxon>Pelodiscus</taxon>
    </lineage>
</organism>
<reference evidence="1" key="3">
    <citation type="submission" date="2025-08" db="UniProtKB">
        <authorList>
            <consortium name="Ensembl"/>
        </authorList>
    </citation>
    <scope>IDENTIFICATION</scope>
</reference>
<evidence type="ECO:0000313" key="1">
    <source>
        <dbReference type="Ensembl" id="ENSPSIP00000008061.1"/>
    </source>
</evidence>
<name>K7FJ51_PELSI</name>
<dbReference type="Ensembl" id="ENSPSIT00000008103.1">
    <property type="protein sequence ID" value="ENSPSIP00000008061.1"/>
    <property type="gene ID" value="ENSPSIG00000007405.1"/>
</dbReference>